<name>A0A418YD65_9GAMM</name>
<dbReference type="SUPFAM" id="SSF55826">
    <property type="entry name" value="YbaK/ProRS associated domain"/>
    <property type="match status" value="1"/>
</dbReference>
<sequence>MIQPKLEALLNKHHVAYQLQNHLPAYSAQHVAQNAHISGFQLAKAVIVIAEKELSMIVIPAPYELDLVALHLTLGVKHLLLAKEAEFRGYFPQCEVGAIPPFGQLYGMQVILADCLRDHSTIAFSAGRHDEVMVINTADYLKLTQSRFIDRGYSLPSPQALLVH</sequence>
<dbReference type="EMBL" id="QZCH01000017">
    <property type="protein sequence ID" value="RJG42419.1"/>
    <property type="molecule type" value="Genomic_DNA"/>
</dbReference>
<dbReference type="CDD" id="cd04332">
    <property type="entry name" value="YbaK_like"/>
    <property type="match status" value="1"/>
</dbReference>
<accession>A0A418YD65</accession>
<dbReference type="InterPro" id="IPR007214">
    <property type="entry name" value="YbaK/aa-tRNA-synth-assoc-dom"/>
</dbReference>
<feature type="domain" description="YbaK/aminoacyl-tRNA synthetase-associated" evidence="1">
    <location>
        <begin position="24"/>
        <end position="143"/>
    </location>
</feature>
<dbReference type="OrthoDB" id="9786549at2"/>
<reference evidence="2 3" key="1">
    <citation type="submission" date="2018-09" db="EMBL/GenBank/DDBJ databases">
        <authorList>
            <person name="Wang F."/>
        </authorList>
    </citation>
    <scope>NUCLEOTIDE SEQUENCE [LARGE SCALE GENOMIC DNA]</scope>
    <source>
        <strain evidence="2 3">PLHSC7-2</strain>
    </source>
</reference>
<dbReference type="GO" id="GO:0002161">
    <property type="term" value="F:aminoacyl-tRNA deacylase activity"/>
    <property type="evidence" value="ECO:0007669"/>
    <property type="project" value="InterPro"/>
</dbReference>
<comment type="caution">
    <text evidence="2">The sequence shown here is derived from an EMBL/GenBank/DDBJ whole genome shotgun (WGS) entry which is preliminary data.</text>
</comment>
<reference evidence="2 3" key="2">
    <citation type="submission" date="2019-01" db="EMBL/GenBank/DDBJ databases">
        <title>Motilimonas pumilus sp. nov., isolated from the gut of sea cucumber (Apostichopus japonicus).</title>
        <authorList>
            <person name="Wang F.-Q."/>
            <person name="Ren L.-H."/>
            <person name="Lin Y.-W."/>
            <person name="Sun G.-H."/>
            <person name="Du Z.-J."/>
            <person name="Zhao J.-X."/>
            <person name="Liu X.-J."/>
            <person name="Liu L.-J."/>
        </authorList>
    </citation>
    <scope>NUCLEOTIDE SEQUENCE [LARGE SCALE GENOMIC DNA]</scope>
    <source>
        <strain evidence="2 3">PLHSC7-2</strain>
    </source>
</reference>
<dbReference type="InterPro" id="IPR036754">
    <property type="entry name" value="YbaK/aa-tRNA-synt-asso_dom_sf"/>
</dbReference>
<dbReference type="Proteomes" id="UP000283255">
    <property type="component" value="Unassembled WGS sequence"/>
</dbReference>
<evidence type="ECO:0000313" key="3">
    <source>
        <dbReference type="Proteomes" id="UP000283255"/>
    </source>
</evidence>
<dbReference type="AlphaFoldDB" id="A0A418YD65"/>
<dbReference type="RefSeq" id="WP_119911241.1">
    <property type="nucleotide sequence ID" value="NZ_QZCH01000017.1"/>
</dbReference>
<keyword evidence="3" id="KW-1185">Reference proteome</keyword>
<dbReference type="Pfam" id="PF04073">
    <property type="entry name" value="tRNA_edit"/>
    <property type="match status" value="1"/>
</dbReference>
<evidence type="ECO:0000259" key="1">
    <source>
        <dbReference type="Pfam" id="PF04073"/>
    </source>
</evidence>
<protein>
    <submittedName>
        <fullName evidence="2">Deacylase</fullName>
    </submittedName>
</protein>
<evidence type="ECO:0000313" key="2">
    <source>
        <dbReference type="EMBL" id="RJG42419.1"/>
    </source>
</evidence>
<proteinExistence type="predicted"/>
<organism evidence="2 3">
    <name type="scientific">Motilimonas pumila</name>
    <dbReference type="NCBI Taxonomy" id="2303987"/>
    <lineage>
        <taxon>Bacteria</taxon>
        <taxon>Pseudomonadati</taxon>
        <taxon>Pseudomonadota</taxon>
        <taxon>Gammaproteobacteria</taxon>
        <taxon>Alteromonadales</taxon>
        <taxon>Alteromonadales genera incertae sedis</taxon>
        <taxon>Motilimonas</taxon>
    </lineage>
</organism>
<dbReference type="Gene3D" id="3.90.960.10">
    <property type="entry name" value="YbaK/aminoacyl-tRNA synthetase-associated domain"/>
    <property type="match status" value="1"/>
</dbReference>
<gene>
    <name evidence="2" type="ORF">D1Z90_13175</name>
</gene>